<dbReference type="FunFam" id="3.20.20.70:FF:000352">
    <property type="entry name" value="Metallo cofactor biosynthesis protein"/>
    <property type="match status" value="1"/>
</dbReference>
<evidence type="ECO:0000313" key="7">
    <source>
        <dbReference type="EMBL" id="QNO47823.1"/>
    </source>
</evidence>
<dbReference type="SFLD" id="SFLDG01386">
    <property type="entry name" value="main_SPASM_domain-containing"/>
    <property type="match status" value="1"/>
</dbReference>
<keyword evidence="2" id="KW-0479">Metal-binding</keyword>
<reference evidence="6" key="1">
    <citation type="submission" date="2020-06" db="EMBL/GenBank/DDBJ databases">
        <title>Unique genomic features of the anaerobic methanotrophic archaea.</title>
        <authorList>
            <person name="Chadwick G.L."/>
            <person name="Skennerton C.T."/>
            <person name="Laso-Perez R."/>
            <person name="Leu A.O."/>
            <person name="Speth D.R."/>
            <person name="Yu H."/>
            <person name="Morgan-Lang C."/>
            <person name="Hatzenpichler R."/>
            <person name="Goudeau D."/>
            <person name="Malmstrom R."/>
            <person name="Brazelton W.J."/>
            <person name="Woyke T."/>
            <person name="Hallam S.J."/>
            <person name="Tyson G.W."/>
            <person name="Wegener G."/>
            <person name="Boetius A."/>
            <person name="Orphan V."/>
        </authorList>
    </citation>
    <scope>NUCLEOTIDE SEQUENCE</scope>
</reference>
<dbReference type="GO" id="GO:0051536">
    <property type="term" value="F:iron-sulfur cluster binding"/>
    <property type="evidence" value="ECO:0007669"/>
    <property type="project" value="UniProtKB-KW"/>
</dbReference>
<dbReference type="PANTHER" id="PTHR11228:SF7">
    <property type="entry name" value="PQQA PEPTIDE CYCLASE"/>
    <property type="match status" value="1"/>
</dbReference>
<evidence type="ECO:0000259" key="5">
    <source>
        <dbReference type="PROSITE" id="PS51918"/>
    </source>
</evidence>
<dbReference type="EMBL" id="MT631145">
    <property type="protein sequence ID" value="QNO45692.1"/>
    <property type="molecule type" value="Genomic_DNA"/>
</dbReference>
<dbReference type="InterPro" id="IPR023885">
    <property type="entry name" value="4Fe4S-binding_SPASM_dom"/>
</dbReference>
<organism evidence="6">
    <name type="scientific">Candidatus Methanogaster sp. ANME-2c ERB4</name>
    <dbReference type="NCBI Taxonomy" id="2759911"/>
    <lineage>
        <taxon>Archaea</taxon>
        <taxon>Methanobacteriati</taxon>
        <taxon>Methanobacteriota</taxon>
        <taxon>Stenosarchaea group</taxon>
        <taxon>Methanomicrobia</taxon>
        <taxon>Methanosarcinales</taxon>
        <taxon>ANME-2 cluster</taxon>
        <taxon>Candidatus Methanogasteraceae</taxon>
        <taxon>Candidatus Methanogaster</taxon>
    </lineage>
</organism>
<dbReference type="AlphaFoldDB" id="A0A7G9YCF8"/>
<dbReference type="Pfam" id="PF13186">
    <property type="entry name" value="SPASM"/>
    <property type="match status" value="1"/>
</dbReference>
<dbReference type="SFLD" id="SFLDG01067">
    <property type="entry name" value="SPASM/twitch_domain_containing"/>
    <property type="match status" value="1"/>
</dbReference>
<dbReference type="InterPro" id="IPR013785">
    <property type="entry name" value="Aldolase_TIM"/>
</dbReference>
<name>A0A7G9YCF8_9EURY</name>
<dbReference type="SFLD" id="SFLDS00029">
    <property type="entry name" value="Radical_SAM"/>
    <property type="match status" value="1"/>
</dbReference>
<dbReference type="Gene3D" id="3.20.20.70">
    <property type="entry name" value="Aldolase class I"/>
    <property type="match status" value="1"/>
</dbReference>
<evidence type="ECO:0000256" key="3">
    <source>
        <dbReference type="ARBA" id="ARBA00023004"/>
    </source>
</evidence>
<evidence type="ECO:0000256" key="4">
    <source>
        <dbReference type="ARBA" id="ARBA00023014"/>
    </source>
</evidence>
<dbReference type="InterPro" id="IPR058240">
    <property type="entry name" value="rSAM_sf"/>
</dbReference>
<keyword evidence="6" id="KW-0560">Oxidoreductase</keyword>
<keyword evidence="1" id="KW-0949">S-adenosyl-L-methionine</keyword>
<dbReference type="CDD" id="cd01335">
    <property type="entry name" value="Radical_SAM"/>
    <property type="match status" value="1"/>
</dbReference>
<dbReference type="InterPro" id="IPR007197">
    <property type="entry name" value="rSAM"/>
</dbReference>
<dbReference type="EMBL" id="MT631276">
    <property type="protein sequence ID" value="QNO47823.1"/>
    <property type="molecule type" value="Genomic_DNA"/>
</dbReference>
<keyword evidence="3" id="KW-0408">Iron</keyword>
<evidence type="ECO:0000313" key="6">
    <source>
        <dbReference type="EMBL" id="QNO45692.1"/>
    </source>
</evidence>
<accession>A0A7G9YCF8</accession>
<evidence type="ECO:0000256" key="1">
    <source>
        <dbReference type="ARBA" id="ARBA00022691"/>
    </source>
</evidence>
<gene>
    <name evidence="6" type="primary">pqqE</name>
    <name evidence="7" type="ORF">GNFHAPIE_00028</name>
    <name evidence="6" type="ORF">IKJKAPDM_00002</name>
</gene>
<protein>
    <submittedName>
        <fullName evidence="6">PqqA peptide cyclase</fullName>
        <ecNumber evidence="6">1.21.98.4</ecNumber>
    </submittedName>
</protein>
<dbReference type="EC" id="1.21.98.4" evidence="6"/>
<dbReference type="InterPro" id="IPR050377">
    <property type="entry name" value="Radical_SAM_PqqE_MftC-like"/>
</dbReference>
<dbReference type="SUPFAM" id="SSF102114">
    <property type="entry name" value="Radical SAM enzymes"/>
    <property type="match status" value="1"/>
</dbReference>
<dbReference type="PROSITE" id="PS51918">
    <property type="entry name" value="RADICAL_SAM"/>
    <property type="match status" value="1"/>
</dbReference>
<dbReference type="PANTHER" id="PTHR11228">
    <property type="entry name" value="RADICAL SAM DOMAIN PROTEIN"/>
    <property type="match status" value="1"/>
</dbReference>
<feature type="domain" description="Radical SAM core" evidence="5">
    <location>
        <begin position="84"/>
        <end position="293"/>
    </location>
</feature>
<evidence type="ECO:0000256" key="2">
    <source>
        <dbReference type="ARBA" id="ARBA00022723"/>
    </source>
</evidence>
<dbReference type="GO" id="GO:0046872">
    <property type="term" value="F:metal ion binding"/>
    <property type="evidence" value="ECO:0007669"/>
    <property type="project" value="UniProtKB-KW"/>
</dbReference>
<sequence length="392" mass="43274">MRVYENPLLKLNVSVQDGRVQLDSEGALSLPAKPILKKINRVFADEKPILSGDDELIFSTWIPPIPGKAFDRMISAEIAAILKKRVPDQTSIGITMRCPNNCIHCGASDVTGGEELSRSEIEGTIDQALDLGTYLISFDGGEPMMRDDLPQMVSYVDKEKAIATSFTSGYGLSESMARTLKNAGMYAVRVSLDGVDASSHDLMRGRTGAFADAISGIKNALEAKMLVDMFVVVSPENIDCLDDFYSLGCDLGVHEVSLYEIIAVGRWMDHEDEVITENDVRRITNFQKSINRQSDGPRITAFPYFMGPDLFGCFAGRRWVHVTATGDVLPCAYTPISFGNVRSEPLGAIWKRIGGHPAYKGSADYCMMRNPEFREHWIHSIPDGAEMPYRVG</sequence>
<dbReference type="Pfam" id="PF04055">
    <property type="entry name" value="Radical_SAM"/>
    <property type="match status" value="1"/>
</dbReference>
<proteinExistence type="predicted"/>
<keyword evidence="4" id="KW-0411">Iron-sulfur</keyword>
<dbReference type="GO" id="GO:0016491">
    <property type="term" value="F:oxidoreductase activity"/>
    <property type="evidence" value="ECO:0007669"/>
    <property type="project" value="UniProtKB-KW"/>
</dbReference>
<dbReference type="GO" id="GO:0006783">
    <property type="term" value="P:heme biosynthetic process"/>
    <property type="evidence" value="ECO:0007669"/>
    <property type="project" value="TreeGrafter"/>
</dbReference>